<dbReference type="EMBL" id="FTNM01000002">
    <property type="protein sequence ID" value="SIQ92581.1"/>
    <property type="molecule type" value="Genomic_DNA"/>
</dbReference>
<dbReference type="PROSITE" id="PS51186">
    <property type="entry name" value="GNAT"/>
    <property type="match status" value="1"/>
</dbReference>
<keyword evidence="5" id="KW-1185">Reference proteome</keyword>
<keyword evidence="1 4" id="KW-0808">Transferase</keyword>
<protein>
    <submittedName>
        <fullName evidence="4">Acetyltransferase (GNAT) domain-containing protein</fullName>
    </submittedName>
</protein>
<dbReference type="Gene3D" id="3.40.630.30">
    <property type="match status" value="1"/>
</dbReference>
<evidence type="ECO:0000256" key="2">
    <source>
        <dbReference type="ARBA" id="ARBA00023315"/>
    </source>
</evidence>
<dbReference type="InterPro" id="IPR000182">
    <property type="entry name" value="GNAT_dom"/>
</dbReference>
<dbReference type="InterPro" id="IPR050680">
    <property type="entry name" value="YpeA/RimI_acetyltransf"/>
</dbReference>
<dbReference type="Pfam" id="PF13508">
    <property type="entry name" value="Acetyltransf_7"/>
    <property type="match status" value="1"/>
</dbReference>
<sequence length="150" mass="16662">MAENNSVQYEIHTPTNHQQLKRDEVLDFLFEHLDQYGDAREDIAKCMDYALSDAEGKGGSVIVAREAGKVVGALILNNTGMSGYIPENILVYVAVHGNQRGKGVGKKLVQLASETADGSIALHVEPDNPARHLYEKMGFTNKYLEYRLIR</sequence>
<dbReference type="SUPFAM" id="SSF55729">
    <property type="entry name" value="Acyl-CoA N-acyltransferases (Nat)"/>
    <property type="match status" value="1"/>
</dbReference>
<accession>A0A1N6WRB4</accession>
<gene>
    <name evidence="4" type="ORF">SAMN05421545_1710</name>
</gene>
<evidence type="ECO:0000259" key="3">
    <source>
        <dbReference type="PROSITE" id="PS51186"/>
    </source>
</evidence>
<dbReference type="STRING" id="1077936.SAMN05421545_1710"/>
<name>A0A1N6WRB4_9BACT</name>
<reference evidence="5" key="1">
    <citation type="submission" date="2017-01" db="EMBL/GenBank/DDBJ databases">
        <authorList>
            <person name="Varghese N."/>
            <person name="Submissions S."/>
        </authorList>
    </citation>
    <scope>NUCLEOTIDE SEQUENCE [LARGE SCALE GENOMIC DNA]</scope>
    <source>
        <strain evidence="5">DM9</strain>
    </source>
</reference>
<evidence type="ECO:0000313" key="4">
    <source>
        <dbReference type="EMBL" id="SIQ92581.1"/>
    </source>
</evidence>
<feature type="domain" description="N-acetyltransferase" evidence="3">
    <location>
        <begin position="15"/>
        <end position="150"/>
    </location>
</feature>
<keyword evidence="2" id="KW-0012">Acyltransferase</keyword>
<dbReference type="PANTHER" id="PTHR43420">
    <property type="entry name" value="ACETYLTRANSFERASE"/>
    <property type="match status" value="1"/>
</dbReference>
<dbReference type="AlphaFoldDB" id="A0A1N6WRB4"/>
<proteinExistence type="predicted"/>
<dbReference type="InterPro" id="IPR016181">
    <property type="entry name" value="Acyl_CoA_acyltransferase"/>
</dbReference>
<evidence type="ECO:0000256" key="1">
    <source>
        <dbReference type="ARBA" id="ARBA00022679"/>
    </source>
</evidence>
<dbReference type="OrthoDB" id="7585366at2"/>
<dbReference type="GO" id="GO:0016747">
    <property type="term" value="F:acyltransferase activity, transferring groups other than amino-acyl groups"/>
    <property type="evidence" value="ECO:0007669"/>
    <property type="project" value="InterPro"/>
</dbReference>
<dbReference type="Proteomes" id="UP000185924">
    <property type="component" value="Unassembled WGS sequence"/>
</dbReference>
<evidence type="ECO:0000313" key="5">
    <source>
        <dbReference type="Proteomes" id="UP000185924"/>
    </source>
</evidence>
<organism evidence="4 5">
    <name type="scientific">Pontibacter lucknowensis</name>
    <dbReference type="NCBI Taxonomy" id="1077936"/>
    <lineage>
        <taxon>Bacteria</taxon>
        <taxon>Pseudomonadati</taxon>
        <taxon>Bacteroidota</taxon>
        <taxon>Cytophagia</taxon>
        <taxon>Cytophagales</taxon>
        <taxon>Hymenobacteraceae</taxon>
        <taxon>Pontibacter</taxon>
    </lineage>
</organism>
<dbReference type="CDD" id="cd04301">
    <property type="entry name" value="NAT_SF"/>
    <property type="match status" value="1"/>
</dbReference>
<dbReference type="RefSeq" id="WP_007659977.1">
    <property type="nucleotide sequence ID" value="NZ_FTNM01000002.1"/>
</dbReference>